<dbReference type="Pfam" id="PF13639">
    <property type="entry name" value="zf-RING_2"/>
    <property type="match status" value="2"/>
</dbReference>
<dbReference type="Proteomes" id="UP001642360">
    <property type="component" value="Unassembled WGS sequence"/>
</dbReference>
<evidence type="ECO:0000259" key="7">
    <source>
        <dbReference type="PROSITE" id="PS50089"/>
    </source>
</evidence>
<dbReference type="SMART" id="SM00744">
    <property type="entry name" value="RINGv"/>
    <property type="match status" value="2"/>
</dbReference>
<organism evidence="8 9">
    <name type="scientific">Ilex paraguariensis</name>
    <name type="common">yerba mate</name>
    <dbReference type="NCBI Taxonomy" id="185542"/>
    <lineage>
        <taxon>Eukaryota</taxon>
        <taxon>Viridiplantae</taxon>
        <taxon>Streptophyta</taxon>
        <taxon>Embryophyta</taxon>
        <taxon>Tracheophyta</taxon>
        <taxon>Spermatophyta</taxon>
        <taxon>Magnoliopsida</taxon>
        <taxon>eudicotyledons</taxon>
        <taxon>Gunneridae</taxon>
        <taxon>Pentapetalae</taxon>
        <taxon>asterids</taxon>
        <taxon>campanulids</taxon>
        <taxon>Aquifoliales</taxon>
        <taxon>Aquifoliaceae</taxon>
        <taxon>Ilex</taxon>
    </lineage>
</organism>
<dbReference type="GO" id="GO:0061630">
    <property type="term" value="F:ubiquitin protein ligase activity"/>
    <property type="evidence" value="ECO:0007669"/>
    <property type="project" value="UniProtKB-EC"/>
</dbReference>
<name>A0ABC8UTS4_9AQUA</name>
<keyword evidence="4 6" id="KW-0863">Zinc-finger</keyword>
<dbReference type="GO" id="GO:0008270">
    <property type="term" value="F:zinc ion binding"/>
    <property type="evidence" value="ECO:0007669"/>
    <property type="project" value="UniProtKB-KW"/>
</dbReference>
<keyword evidence="9" id="KW-1185">Reference proteome</keyword>
<evidence type="ECO:0000256" key="1">
    <source>
        <dbReference type="ARBA" id="ARBA00000900"/>
    </source>
</evidence>
<protein>
    <recommendedName>
        <fullName evidence="2">RING-type E3 ubiquitin transferase</fullName>
        <ecNumber evidence="2">2.3.2.27</ecNumber>
    </recommendedName>
</protein>
<dbReference type="PANTHER" id="PTHR15710:SF194">
    <property type="entry name" value="RING_U-BOX SUPERFAMILY PROTEIN"/>
    <property type="match status" value="1"/>
</dbReference>
<proteinExistence type="predicted"/>
<evidence type="ECO:0000256" key="3">
    <source>
        <dbReference type="ARBA" id="ARBA00022723"/>
    </source>
</evidence>
<reference evidence="8 9" key="1">
    <citation type="submission" date="2024-02" db="EMBL/GenBank/DDBJ databases">
        <authorList>
            <person name="Vignale AGUSTIN F."/>
            <person name="Sosa J E."/>
            <person name="Modenutti C."/>
        </authorList>
    </citation>
    <scope>NUCLEOTIDE SEQUENCE [LARGE SCALE GENOMIC DNA]</scope>
</reference>
<dbReference type="AlphaFoldDB" id="A0ABC8UTS4"/>
<evidence type="ECO:0000256" key="6">
    <source>
        <dbReference type="PROSITE-ProRule" id="PRU00175"/>
    </source>
</evidence>
<evidence type="ECO:0000256" key="4">
    <source>
        <dbReference type="ARBA" id="ARBA00022771"/>
    </source>
</evidence>
<feature type="domain" description="RING-type" evidence="7">
    <location>
        <begin position="212"/>
        <end position="253"/>
    </location>
</feature>
<dbReference type="SUPFAM" id="SSF57850">
    <property type="entry name" value="RING/U-box"/>
    <property type="match status" value="2"/>
</dbReference>
<accession>A0ABC8UTS4</accession>
<feature type="domain" description="RING-type" evidence="7">
    <location>
        <begin position="87"/>
        <end position="128"/>
    </location>
</feature>
<dbReference type="InterPro" id="IPR013083">
    <property type="entry name" value="Znf_RING/FYVE/PHD"/>
</dbReference>
<evidence type="ECO:0000313" key="8">
    <source>
        <dbReference type="EMBL" id="CAK9184409.1"/>
    </source>
</evidence>
<dbReference type="PANTHER" id="PTHR15710">
    <property type="entry name" value="E3 UBIQUITIN-PROTEIN LIGASE PRAJA"/>
    <property type="match status" value="1"/>
</dbReference>
<comment type="caution">
    <text evidence="8">The sequence shown here is derived from an EMBL/GenBank/DDBJ whole genome shotgun (WGS) entry which is preliminary data.</text>
</comment>
<comment type="catalytic activity">
    <reaction evidence="1">
        <text>S-ubiquitinyl-[E2 ubiquitin-conjugating enzyme]-L-cysteine + [acceptor protein]-L-lysine = [E2 ubiquitin-conjugating enzyme]-L-cysteine + N(6)-ubiquitinyl-[acceptor protein]-L-lysine.</text>
        <dbReference type="EC" id="2.3.2.27"/>
    </reaction>
</comment>
<dbReference type="EC" id="2.3.2.27" evidence="2"/>
<evidence type="ECO:0000313" key="9">
    <source>
        <dbReference type="Proteomes" id="UP001642360"/>
    </source>
</evidence>
<keyword evidence="5" id="KW-0862">Zinc</keyword>
<keyword evidence="3" id="KW-0479">Metal-binding</keyword>
<dbReference type="PROSITE" id="PS50089">
    <property type="entry name" value="ZF_RING_2"/>
    <property type="match status" value="2"/>
</dbReference>
<dbReference type="Gene3D" id="3.30.40.10">
    <property type="entry name" value="Zinc/RING finger domain, C3HC4 (zinc finger)"/>
    <property type="match status" value="2"/>
</dbReference>
<dbReference type="InterPro" id="IPR011016">
    <property type="entry name" value="Znf_RING-CH"/>
</dbReference>
<dbReference type="InterPro" id="IPR001841">
    <property type="entry name" value="Znf_RING"/>
</dbReference>
<gene>
    <name evidence="8" type="ORF">ILEXP_LOCUS54728</name>
</gene>
<dbReference type="SMART" id="SM00184">
    <property type="entry name" value="RING"/>
    <property type="match status" value="2"/>
</dbReference>
<evidence type="ECO:0000256" key="2">
    <source>
        <dbReference type="ARBA" id="ARBA00012483"/>
    </source>
</evidence>
<sequence length="257" mass="28393">MSRARANFRAVTVDLETRESLARIVASLRNSGTILSAIDQRIDTILRELGTVTASTEPASFRAAGGVDSVLRGLREVMVEEEDGHVCGVCLDEMKRGDEAIAMGCMHKFHGYCIVKWLKRKTICPLCRARANFRAVSVDLETRESLARIVASLRNSGTILSAIDQRIDTILRELGTVTASTEPASFRAAGGVDSVLRGLREVMVEEEDGHVCGVCLDEMKRGDEAIAMGCMHKFHGYCIVKWLKRKTICPLCRYKND</sequence>
<evidence type="ECO:0000256" key="5">
    <source>
        <dbReference type="ARBA" id="ARBA00022833"/>
    </source>
</evidence>
<dbReference type="EMBL" id="CAUOFW020008946">
    <property type="protein sequence ID" value="CAK9184409.1"/>
    <property type="molecule type" value="Genomic_DNA"/>
</dbReference>